<evidence type="ECO:0008006" key="4">
    <source>
        <dbReference type="Google" id="ProtNLM"/>
    </source>
</evidence>
<organism evidence="2 3">
    <name type="scientific">Clonostachys rhizophaga</name>
    <dbReference type="NCBI Taxonomy" id="160324"/>
    <lineage>
        <taxon>Eukaryota</taxon>
        <taxon>Fungi</taxon>
        <taxon>Dikarya</taxon>
        <taxon>Ascomycota</taxon>
        <taxon>Pezizomycotina</taxon>
        <taxon>Sordariomycetes</taxon>
        <taxon>Hypocreomycetidae</taxon>
        <taxon>Hypocreales</taxon>
        <taxon>Bionectriaceae</taxon>
        <taxon>Clonostachys</taxon>
    </lineage>
</organism>
<dbReference type="AlphaFoldDB" id="A0A9N9VFE5"/>
<keyword evidence="3" id="KW-1185">Reference proteome</keyword>
<dbReference type="PANTHER" id="PTHR12459:SF15">
    <property type="entry name" value="TRANSMEMBRANE PROTEIN 135"/>
    <property type="match status" value="1"/>
</dbReference>
<dbReference type="OrthoDB" id="4021778at2759"/>
<feature type="transmembrane region" description="Helical" evidence="1">
    <location>
        <begin position="259"/>
        <end position="282"/>
    </location>
</feature>
<evidence type="ECO:0000256" key="1">
    <source>
        <dbReference type="SAM" id="Phobius"/>
    </source>
</evidence>
<evidence type="ECO:0000313" key="2">
    <source>
        <dbReference type="EMBL" id="CAH0021959.1"/>
    </source>
</evidence>
<dbReference type="PANTHER" id="PTHR12459">
    <property type="entry name" value="TRANSMEMBRANE PROTEIN 135-RELATED"/>
    <property type="match status" value="1"/>
</dbReference>
<keyword evidence="1" id="KW-0472">Membrane</keyword>
<dbReference type="EMBL" id="CABFNQ020000673">
    <property type="protein sequence ID" value="CAH0021959.1"/>
    <property type="molecule type" value="Genomic_DNA"/>
</dbReference>
<evidence type="ECO:0000313" key="3">
    <source>
        <dbReference type="Proteomes" id="UP000696573"/>
    </source>
</evidence>
<dbReference type="Proteomes" id="UP000696573">
    <property type="component" value="Unassembled WGS sequence"/>
</dbReference>
<feature type="transmembrane region" description="Helical" evidence="1">
    <location>
        <begin position="121"/>
        <end position="142"/>
    </location>
</feature>
<keyword evidence="1" id="KW-0812">Transmembrane</keyword>
<dbReference type="InterPro" id="IPR026749">
    <property type="entry name" value="Tmem135"/>
</dbReference>
<reference evidence="2" key="1">
    <citation type="submission" date="2021-10" db="EMBL/GenBank/DDBJ databases">
        <authorList>
            <person name="Piombo E."/>
        </authorList>
    </citation>
    <scope>NUCLEOTIDE SEQUENCE</scope>
</reference>
<keyword evidence="1" id="KW-1133">Transmembrane helix</keyword>
<accession>A0A9N9VFE5</accession>
<proteinExistence type="predicted"/>
<name>A0A9N9VFE5_9HYPO</name>
<sequence length="395" mass="43772">MSLDRKIGHEFGQAISKSTPGQAAGLVALSSLPPALRPLVRAYVTGYATTVGPRLLALIVSHISQNRRKSSKQSKTEETPSLIHPILHVITTGFEPQRFPTFCAVVAGGSTLLLAEELTGYLTDPSIFVVSCAFIMWSWFYYPNNLPRSYQKWITSAAMLDMRLIEALRRCKFNELRYGEDTGQASLLGPMCAGLDMPAVWGDPAKTIPYPCEVVHMKRGQSCEAHAISRLARSWKWAMYTYLPLALAFKVRKLEKKQLLKAFISASRSSLFLGSFITIFYYTICLARTRIGPYINGRSTEACQRMDGGICVGLGCGLCGWSILIETASRRKDMALFVAPRALATILPRKYSSEKQYKETLAFAASAAVISTCVLENPKRVRGVFGRLLNSIMRT</sequence>
<gene>
    <name evidence="2" type="ORF">CRHIZ90672A_00006066</name>
</gene>
<protein>
    <recommendedName>
        <fullName evidence="4">Integral membrane protein</fullName>
    </recommendedName>
</protein>
<comment type="caution">
    <text evidence="2">The sequence shown here is derived from an EMBL/GenBank/DDBJ whole genome shotgun (WGS) entry which is preliminary data.</text>
</comment>